<keyword evidence="1 5" id="KW-0808">Transferase</keyword>
<dbReference type="RefSeq" id="WP_250141449.1">
    <property type="nucleotide sequence ID" value="NZ_JALIQP010000004.1"/>
</dbReference>
<evidence type="ECO:0000256" key="1">
    <source>
        <dbReference type="ARBA" id="ARBA00022679"/>
    </source>
</evidence>
<reference evidence="5 6" key="1">
    <citation type="journal article" date="2019" name="Int. J. Syst. Evol. Microbiol.">
        <title>The Global Catalogue of Microorganisms (GCM) 10K type strain sequencing project: providing services to taxonomists for standard genome sequencing and annotation.</title>
        <authorList>
            <consortium name="The Broad Institute Genomics Platform"/>
            <consortium name="The Broad Institute Genome Sequencing Center for Infectious Disease"/>
            <person name="Wu L."/>
            <person name="Ma J."/>
        </authorList>
    </citation>
    <scope>NUCLEOTIDE SEQUENCE [LARGE SCALE GENOMIC DNA]</scope>
    <source>
        <strain evidence="5 6">WLHS5</strain>
    </source>
</reference>
<organism evidence="5 6">
    <name type="scientific">Halosolutus amylolyticus</name>
    <dbReference type="NCBI Taxonomy" id="2932267"/>
    <lineage>
        <taxon>Archaea</taxon>
        <taxon>Methanobacteriati</taxon>
        <taxon>Methanobacteriota</taxon>
        <taxon>Stenosarchaea group</taxon>
        <taxon>Halobacteria</taxon>
        <taxon>Halobacteriales</taxon>
        <taxon>Natrialbaceae</taxon>
        <taxon>Halosolutus</taxon>
    </lineage>
</organism>
<accession>A0ABD5PNN2</accession>
<dbReference type="AlphaFoldDB" id="A0ABD5PNN2"/>
<keyword evidence="2 5" id="KW-0012">Acyltransferase</keyword>
<feature type="domain" description="N-acetyltransferase" evidence="4">
    <location>
        <begin position="12"/>
        <end position="173"/>
    </location>
</feature>
<dbReference type="SUPFAM" id="SSF55729">
    <property type="entry name" value="Acyl-CoA N-acyltransferases (Nat)"/>
    <property type="match status" value="1"/>
</dbReference>
<dbReference type="Gene3D" id="3.40.630.30">
    <property type="match status" value="1"/>
</dbReference>
<evidence type="ECO:0000313" key="5">
    <source>
        <dbReference type="EMBL" id="MFC4542043.1"/>
    </source>
</evidence>
<dbReference type="Pfam" id="PF13302">
    <property type="entry name" value="Acetyltransf_3"/>
    <property type="match status" value="1"/>
</dbReference>
<evidence type="ECO:0000256" key="2">
    <source>
        <dbReference type="ARBA" id="ARBA00023315"/>
    </source>
</evidence>
<gene>
    <name evidence="5" type="ORF">ACFO5R_08900</name>
</gene>
<dbReference type="EMBL" id="JBHSFA010000005">
    <property type="protein sequence ID" value="MFC4542043.1"/>
    <property type="molecule type" value="Genomic_DNA"/>
</dbReference>
<dbReference type="PANTHER" id="PTHR43792">
    <property type="entry name" value="GNAT FAMILY, PUTATIVE (AFU_ORTHOLOGUE AFUA_3G00765)-RELATED-RELATED"/>
    <property type="match status" value="1"/>
</dbReference>
<dbReference type="GO" id="GO:0016746">
    <property type="term" value="F:acyltransferase activity"/>
    <property type="evidence" value="ECO:0007669"/>
    <property type="project" value="UniProtKB-KW"/>
</dbReference>
<dbReference type="InterPro" id="IPR016181">
    <property type="entry name" value="Acyl_CoA_acyltransferase"/>
</dbReference>
<dbReference type="InterPro" id="IPR000182">
    <property type="entry name" value="GNAT_dom"/>
</dbReference>
<dbReference type="Proteomes" id="UP001595898">
    <property type="component" value="Unassembled WGS sequence"/>
</dbReference>
<dbReference type="EC" id="2.3.-.-" evidence="5"/>
<dbReference type="PROSITE" id="PS51186">
    <property type="entry name" value="GNAT"/>
    <property type="match status" value="1"/>
</dbReference>
<dbReference type="InterPro" id="IPR051531">
    <property type="entry name" value="N-acetyltransferase"/>
</dbReference>
<protein>
    <submittedName>
        <fullName evidence="5">GNAT family N-acetyltransferase</fullName>
        <ecNumber evidence="5">2.3.-.-</ecNumber>
    </submittedName>
</protein>
<name>A0ABD5PNN2_9EURY</name>
<evidence type="ECO:0000313" key="6">
    <source>
        <dbReference type="Proteomes" id="UP001595898"/>
    </source>
</evidence>
<proteinExistence type="inferred from homology"/>
<sequence length="189" mass="21719">MTGSTFIDCDRLDLRPAQEDDIEFLREGVNHPQVRRYISSFRTPYTDERYRDELWPMEHDEDTVSLLAVPNKGEFEDEPVGSVSLSPVLYTDGYANFAVWFHPKAWGNGYALEASAHLIEYGFRDLRLHRLSATAMAPNEASRTLLERLGFVHEGTARETQFANGTYVDVERYGLLIDEWTGPKEVLER</sequence>
<keyword evidence="6" id="KW-1185">Reference proteome</keyword>
<evidence type="ECO:0000259" key="4">
    <source>
        <dbReference type="PROSITE" id="PS51186"/>
    </source>
</evidence>
<dbReference type="PANTHER" id="PTHR43792:SF8">
    <property type="entry name" value="[RIBOSOMAL PROTEIN US5]-ALANINE N-ACETYLTRANSFERASE"/>
    <property type="match status" value="1"/>
</dbReference>
<evidence type="ECO:0000256" key="3">
    <source>
        <dbReference type="ARBA" id="ARBA00038502"/>
    </source>
</evidence>
<comment type="caution">
    <text evidence="5">The sequence shown here is derived from an EMBL/GenBank/DDBJ whole genome shotgun (WGS) entry which is preliminary data.</text>
</comment>
<comment type="similarity">
    <text evidence="3">Belongs to the acetyltransferase family. RimJ subfamily.</text>
</comment>